<keyword evidence="3" id="KW-1185">Reference proteome</keyword>
<evidence type="ECO:0000313" key="3">
    <source>
        <dbReference type="Proteomes" id="UP000806211"/>
    </source>
</evidence>
<evidence type="ECO:0000259" key="1">
    <source>
        <dbReference type="Pfam" id="PF09861"/>
    </source>
</evidence>
<feature type="domain" description="LarA-like N-terminal" evidence="1">
    <location>
        <begin position="29"/>
        <end position="180"/>
    </location>
</feature>
<reference evidence="2 3" key="1">
    <citation type="submission" date="2020-10" db="EMBL/GenBank/DDBJ databases">
        <title>ChiBAC.</title>
        <authorList>
            <person name="Zenner C."/>
            <person name="Hitch T.C.A."/>
            <person name="Clavel T."/>
        </authorList>
    </citation>
    <scope>NUCLEOTIDE SEQUENCE [LARGE SCALE GENOMIC DNA]</scope>
    <source>
        <strain evidence="2 3">DSM 107456</strain>
    </source>
</reference>
<dbReference type="Gene3D" id="3.40.50.11440">
    <property type="match status" value="1"/>
</dbReference>
<evidence type="ECO:0000313" key="2">
    <source>
        <dbReference type="EMBL" id="MBE5056882.1"/>
    </source>
</evidence>
<dbReference type="RefSeq" id="WP_193538703.1">
    <property type="nucleotide sequence ID" value="NZ_JADCKF010000012.1"/>
</dbReference>
<protein>
    <submittedName>
        <fullName evidence="2">DUF2088 domain-containing protein</fullName>
    </submittedName>
</protein>
<dbReference type="Pfam" id="PF09861">
    <property type="entry name" value="Lar_N"/>
    <property type="match status" value="1"/>
</dbReference>
<dbReference type="EMBL" id="JADCKF010000012">
    <property type="protein sequence ID" value="MBE5056882.1"/>
    <property type="molecule type" value="Genomic_DNA"/>
</dbReference>
<dbReference type="Proteomes" id="UP000806211">
    <property type="component" value="Unassembled WGS sequence"/>
</dbReference>
<sequence length="424" mass="46541">MGVIAELLKSTPLPKMVKIKEKFDDTCIPVDQIHDTVFEQLGQKKLEGMIKPDMRIAITVGSRGISNIPLIVRSIADFVKSQGGQPFVVPAMGSHGGATAEGQRAVIEGYGVTEEAIGCPILSSMETVEIGRTEEGQPVRMDKNAYEADGIIVCGRIKPHTGFRGPYESGLMKMMAIGLGKQAGAEIIHQDGFGHFKKNIPMFGTVILRNSKVICGLALVENAYDHTREIVGLTPDEIITEEPVILQRAKSYMPRILFDSCDVLIVDEIGKNISGDGMDPNISGRFPTPYATGGIDAQRVVVLDLTKESHGNACGIGLADVTCMRLFEKFDKEATYPNAITNTVTGELKIPMIMYNDKQAIQLGIKSCNEIDRAHPRVIRIKNTMQIETIEISEGMLEEAAQNPDIEILTQPEEMHFNEQDNLW</sequence>
<proteinExistence type="predicted"/>
<gene>
    <name evidence="2" type="ORF">INF37_12885</name>
</gene>
<name>A0ABR9RDW3_9FIRM</name>
<organism evidence="2 3">
    <name type="scientific">Pseudoflavonifractor gallinarum</name>
    <dbReference type="NCBI Taxonomy" id="2779352"/>
    <lineage>
        <taxon>Bacteria</taxon>
        <taxon>Bacillati</taxon>
        <taxon>Bacillota</taxon>
        <taxon>Clostridia</taxon>
        <taxon>Eubacteriales</taxon>
        <taxon>Oscillospiraceae</taxon>
        <taxon>Pseudoflavonifractor</taxon>
    </lineage>
</organism>
<comment type="caution">
    <text evidence="2">The sequence shown here is derived from an EMBL/GenBank/DDBJ whole genome shotgun (WGS) entry which is preliminary data.</text>
</comment>
<accession>A0ABR9RDW3</accession>
<dbReference type="InterPro" id="IPR018657">
    <property type="entry name" value="LarA-like_N"/>
</dbReference>